<proteinExistence type="inferred from homology"/>
<feature type="domain" description="Activator of Hsp90 ATPase homologue 1/2-like C-terminal" evidence="2">
    <location>
        <begin position="12"/>
        <end position="129"/>
    </location>
</feature>
<keyword evidence="4" id="KW-1185">Reference proteome</keyword>
<dbReference type="InterPro" id="IPR023393">
    <property type="entry name" value="START-like_dom_sf"/>
</dbReference>
<evidence type="ECO:0000313" key="3">
    <source>
        <dbReference type="EMBL" id="MDQ0465772.1"/>
    </source>
</evidence>
<dbReference type="EMBL" id="JAUSVS010000008">
    <property type="protein sequence ID" value="MDQ0465772.1"/>
    <property type="molecule type" value="Genomic_DNA"/>
</dbReference>
<dbReference type="CDD" id="cd07814">
    <property type="entry name" value="SRPBCC_CalC_Aha1-like"/>
    <property type="match status" value="1"/>
</dbReference>
<dbReference type="Proteomes" id="UP001228905">
    <property type="component" value="Unassembled WGS sequence"/>
</dbReference>
<gene>
    <name evidence="3" type="ORF">QO010_003564</name>
</gene>
<protein>
    <submittedName>
        <fullName evidence="3">Uncharacterized protein YndB with AHSA1/START domain</fullName>
    </submittedName>
</protein>
<dbReference type="RefSeq" id="WP_307351380.1">
    <property type="nucleotide sequence ID" value="NZ_JAUSVS010000008.1"/>
</dbReference>
<accession>A0ABU0IUT2</accession>
<organism evidence="3 4">
    <name type="scientific">Caulobacter ginsengisoli</name>
    <dbReference type="NCBI Taxonomy" id="400775"/>
    <lineage>
        <taxon>Bacteria</taxon>
        <taxon>Pseudomonadati</taxon>
        <taxon>Pseudomonadota</taxon>
        <taxon>Alphaproteobacteria</taxon>
        <taxon>Caulobacterales</taxon>
        <taxon>Caulobacteraceae</taxon>
        <taxon>Caulobacter</taxon>
    </lineage>
</organism>
<reference evidence="3 4" key="1">
    <citation type="submission" date="2023-07" db="EMBL/GenBank/DDBJ databases">
        <title>Genomic Encyclopedia of Type Strains, Phase IV (KMG-IV): sequencing the most valuable type-strain genomes for metagenomic binning, comparative biology and taxonomic classification.</title>
        <authorList>
            <person name="Goeker M."/>
        </authorList>
    </citation>
    <scope>NUCLEOTIDE SEQUENCE [LARGE SCALE GENOMIC DNA]</scope>
    <source>
        <strain evidence="3 4">DSM 18695</strain>
    </source>
</reference>
<sequence length="140" mass="15448">MPDILHRLTVPAPRAWVHSALTTGADVRQWWTRDADLDAGGGEVRFFAGSRVTRLGVEALEPPGRLVWRVLDSNLPGWRGTWIEFDLEDAGEASVIAFSHRGWAAADEAYARTTTGWAQYLFSLQRYLETGTGAPHGGLD</sequence>
<dbReference type="SUPFAM" id="SSF55961">
    <property type="entry name" value="Bet v1-like"/>
    <property type="match status" value="1"/>
</dbReference>
<evidence type="ECO:0000256" key="1">
    <source>
        <dbReference type="ARBA" id="ARBA00006817"/>
    </source>
</evidence>
<comment type="caution">
    <text evidence="3">The sequence shown here is derived from an EMBL/GenBank/DDBJ whole genome shotgun (WGS) entry which is preliminary data.</text>
</comment>
<comment type="similarity">
    <text evidence="1">Belongs to the AHA1 family.</text>
</comment>
<dbReference type="Gene3D" id="3.30.530.20">
    <property type="match status" value="1"/>
</dbReference>
<dbReference type="InterPro" id="IPR013538">
    <property type="entry name" value="ASHA1/2-like_C"/>
</dbReference>
<name>A0ABU0IUT2_9CAUL</name>
<dbReference type="Pfam" id="PF08327">
    <property type="entry name" value="AHSA1"/>
    <property type="match status" value="1"/>
</dbReference>
<evidence type="ECO:0000259" key="2">
    <source>
        <dbReference type="Pfam" id="PF08327"/>
    </source>
</evidence>
<evidence type="ECO:0000313" key="4">
    <source>
        <dbReference type="Proteomes" id="UP001228905"/>
    </source>
</evidence>